<dbReference type="InParanoid" id="A0A067P5P6"/>
<accession>A0A067P5P6</accession>
<gene>
    <name evidence="1" type="ORF">JAAARDRAFT_588706</name>
</gene>
<keyword evidence="2" id="KW-1185">Reference proteome</keyword>
<name>A0A067P5P6_9AGAM</name>
<proteinExistence type="predicted"/>
<protein>
    <submittedName>
        <fullName evidence="1">Uncharacterized protein</fullName>
    </submittedName>
</protein>
<dbReference type="Proteomes" id="UP000027265">
    <property type="component" value="Unassembled WGS sequence"/>
</dbReference>
<sequence>MRTRISSWSLGLADGPAGAFICEANMHVTWASRSTTTSSFESHPPTKGFQESTISFLSVTCFDFDSTVTTNSR</sequence>
<dbReference type="HOGENOM" id="CLU_2705153_0_0_1"/>
<organism evidence="1 2">
    <name type="scientific">Jaapia argillacea MUCL 33604</name>
    <dbReference type="NCBI Taxonomy" id="933084"/>
    <lineage>
        <taxon>Eukaryota</taxon>
        <taxon>Fungi</taxon>
        <taxon>Dikarya</taxon>
        <taxon>Basidiomycota</taxon>
        <taxon>Agaricomycotina</taxon>
        <taxon>Agaricomycetes</taxon>
        <taxon>Agaricomycetidae</taxon>
        <taxon>Jaapiales</taxon>
        <taxon>Jaapiaceae</taxon>
        <taxon>Jaapia</taxon>
    </lineage>
</organism>
<dbReference type="AlphaFoldDB" id="A0A067P5P6"/>
<reference evidence="2" key="1">
    <citation type="journal article" date="2014" name="Proc. Natl. Acad. Sci. U.S.A.">
        <title>Extensive sampling of basidiomycete genomes demonstrates inadequacy of the white-rot/brown-rot paradigm for wood decay fungi.</title>
        <authorList>
            <person name="Riley R."/>
            <person name="Salamov A.A."/>
            <person name="Brown D.W."/>
            <person name="Nagy L.G."/>
            <person name="Floudas D."/>
            <person name="Held B.W."/>
            <person name="Levasseur A."/>
            <person name="Lombard V."/>
            <person name="Morin E."/>
            <person name="Otillar R."/>
            <person name="Lindquist E.A."/>
            <person name="Sun H."/>
            <person name="LaButti K.M."/>
            <person name="Schmutz J."/>
            <person name="Jabbour D."/>
            <person name="Luo H."/>
            <person name="Baker S.E."/>
            <person name="Pisabarro A.G."/>
            <person name="Walton J.D."/>
            <person name="Blanchette R.A."/>
            <person name="Henrissat B."/>
            <person name="Martin F."/>
            <person name="Cullen D."/>
            <person name="Hibbett D.S."/>
            <person name="Grigoriev I.V."/>
        </authorList>
    </citation>
    <scope>NUCLEOTIDE SEQUENCE [LARGE SCALE GENOMIC DNA]</scope>
    <source>
        <strain evidence="2">MUCL 33604</strain>
    </source>
</reference>
<evidence type="ECO:0000313" key="2">
    <source>
        <dbReference type="Proteomes" id="UP000027265"/>
    </source>
</evidence>
<dbReference type="EMBL" id="KL197763">
    <property type="protein sequence ID" value="KDQ50233.1"/>
    <property type="molecule type" value="Genomic_DNA"/>
</dbReference>
<evidence type="ECO:0000313" key="1">
    <source>
        <dbReference type="EMBL" id="KDQ50233.1"/>
    </source>
</evidence>